<feature type="compositionally biased region" description="Basic residues" evidence="1">
    <location>
        <begin position="76"/>
        <end position="86"/>
    </location>
</feature>
<sequence>MTGATINHKNKGSMGSFSRELLSTETRASVALPRHHGVTAGLPLLARVICRHTEATVLKQHYDLSGASSSPVPPQSKKKAPKGVKT</sequence>
<protein>
    <submittedName>
        <fullName evidence="2">Uncharacterized protein</fullName>
    </submittedName>
</protein>
<reference evidence="2 3" key="1">
    <citation type="submission" date="2013-11" db="EMBL/GenBank/DDBJ databases">
        <title>The Damaraland mole rat (Fukomys damarensis) genome and evolution of African mole rats.</title>
        <authorList>
            <person name="Gladyshev V.N."/>
            <person name="Fang X."/>
        </authorList>
    </citation>
    <scope>NUCLEOTIDE SEQUENCE [LARGE SCALE GENOMIC DNA]</scope>
    <source>
        <tissue evidence="2">Liver</tissue>
    </source>
</reference>
<feature type="region of interest" description="Disordered" evidence="1">
    <location>
        <begin position="62"/>
        <end position="86"/>
    </location>
</feature>
<organism evidence="2 3">
    <name type="scientific">Fukomys damarensis</name>
    <name type="common">Damaraland mole rat</name>
    <name type="synonym">Cryptomys damarensis</name>
    <dbReference type="NCBI Taxonomy" id="885580"/>
    <lineage>
        <taxon>Eukaryota</taxon>
        <taxon>Metazoa</taxon>
        <taxon>Chordata</taxon>
        <taxon>Craniata</taxon>
        <taxon>Vertebrata</taxon>
        <taxon>Euteleostomi</taxon>
        <taxon>Mammalia</taxon>
        <taxon>Eutheria</taxon>
        <taxon>Euarchontoglires</taxon>
        <taxon>Glires</taxon>
        <taxon>Rodentia</taxon>
        <taxon>Hystricomorpha</taxon>
        <taxon>Bathyergidae</taxon>
        <taxon>Fukomys</taxon>
    </lineage>
</organism>
<name>A0A091DYB4_FUKDA</name>
<evidence type="ECO:0000313" key="3">
    <source>
        <dbReference type="Proteomes" id="UP000028990"/>
    </source>
</evidence>
<accession>A0A091DYB4</accession>
<keyword evidence="3" id="KW-1185">Reference proteome</keyword>
<dbReference type="EMBL" id="KN121538">
    <property type="protein sequence ID" value="KFO36082.1"/>
    <property type="molecule type" value="Genomic_DNA"/>
</dbReference>
<gene>
    <name evidence="2" type="ORF">H920_02456</name>
</gene>
<dbReference type="Proteomes" id="UP000028990">
    <property type="component" value="Unassembled WGS sequence"/>
</dbReference>
<evidence type="ECO:0000256" key="1">
    <source>
        <dbReference type="SAM" id="MobiDB-lite"/>
    </source>
</evidence>
<evidence type="ECO:0000313" key="2">
    <source>
        <dbReference type="EMBL" id="KFO36082.1"/>
    </source>
</evidence>
<dbReference type="AlphaFoldDB" id="A0A091DYB4"/>
<proteinExistence type="predicted"/>